<dbReference type="KEGG" id="tva:4758879"/>
<organism evidence="3 4">
    <name type="scientific">Trichomonas vaginalis (strain ATCC PRA-98 / G3)</name>
    <dbReference type="NCBI Taxonomy" id="412133"/>
    <lineage>
        <taxon>Eukaryota</taxon>
        <taxon>Metamonada</taxon>
        <taxon>Parabasalia</taxon>
        <taxon>Trichomonadida</taxon>
        <taxon>Trichomonadidae</taxon>
        <taxon>Trichomonas</taxon>
    </lineage>
</organism>
<proteinExistence type="predicted"/>
<evidence type="ECO:0008006" key="5">
    <source>
        <dbReference type="Google" id="ProtNLM"/>
    </source>
</evidence>
<dbReference type="RefSeq" id="XP_001313929.1">
    <property type="nucleotide sequence ID" value="XM_001313925.1"/>
</dbReference>
<evidence type="ECO:0000256" key="2">
    <source>
        <dbReference type="SAM" id="SignalP"/>
    </source>
</evidence>
<dbReference type="Proteomes" id="UP000001542">
    <property type="component" value="Unassembled WGS sequence"/>
</dbReference>
<evidence type="ECO:0000256" key="1">
    <source>
        <dbReference type="SAM" id="Phobius"/>
    </source>
</evidence>
<dbReference type="VEuPathDB" id="TrichDB:TVAG_481270"/>
<feature type="signal peptide" evidence="2">
    <location>
        <begin position="1"/>
        <end position="17"/>
    </location>
</feature>
<reference evidence="3" key="1">
    <citation type="submission" date="2006-10" db="EMBL/GenBank/DDBJ databases">
        <authorList>
            <person name="Amadeo P."/>
            <person name="Zhao Q."/>
            <person name="Wortman J."/>
            <person name="Fraser-Liggett C."/>
            <person name="Carlton J."/>
        </authorList>
    </citation>
    <scope>NUCLEOTIDE SEQUENCE</scope>
    <source>
        <strain evidence="3">G3</strain>
    </source>
</reference>
<accession>A2F202</accession>
<dbReference type="AlphaFoldDB" id="A2F202"/>
<evidence type="ECO:0000313" key="3">
    <source>
        <dbReference type="EMBL" id="EAY01057.1"/>
    </source>
</evidence>
<name>A2F202_TRIV3</name>
<gene>
    <name evidence="3" type="ORF">TVAG_481270</name>
</gene>
<dbReference type="VEuPathDB" id="TrichDB:TVAGG3_0477440"/>
<sequence length="1049" mass="116055">MFAIFSVLSLSLDLCYHNNGVGECPNGSIGISSVDDISSHISISDKSVTVTVINTQDTALKCKSNLNIQIPITFVGLNDAYLEYTVYSASTDLADLRLSNLNVNIKTNGNKITFNKLTLKKVAFTFTSTNEVLYATSLTSDLYSMQYFDAVQPNAIYVDFSNRGDMDKLSTIQIFAGATDITFVEPTSKTQVYIKDRDVKLTYGNKVKPFLIIKYLETAIQLNLHATLYNFDMAVECDEIFDHISFDATIKGNAKLTLGANTAKLFTEKTITVKGGSVAFQDSDYQANLVFESGKYSLIEVPSDIHFNSIIIKQHSLNIKSPLAAMIKADSITIDGDCDLDVDREVRFVGQEMTLIGAAKINCDNITFENYERIKASSETSVLSSLTAHDVNIEIPLVINSTGPYIVFDKFHVTTAIISLYHDAVATETERDWDEIVNDVVELIHASDMTTISQNIVTIRDSADPWKESSKLFPKERVVFIERIQNNVIVFTILANPANTYKTYLYTNVDVPEATELVVSKTNHWYEGNNFDPYTKGVRFLVHTSMPEDDVVDFSKVKGNGIILSAFFVQSDYANHETTPNIFINIDTLDGICNDFSFKNVAVNFNSSTLGKTVQIDRLAAYGNTVFISRLFRISCPSITLQDTVVKNYEIFRGDKISVIPTGTDIKLTTGENKWTITNLNENTDVDIYVDIDLTLLMTSSNINLQLAVEETAQSVKTFNVQFTSYGKVYVAKEFENFKSLPPIVLSSSASDLLMIINGSYVPIAFGKIEKVTINSESTDLETSFPDHTFFNGNNFQLTIPESSGIKSINMGNLKINDPIVSESASFVSNPIIKFNSVRVSVPKLIDLTNVITNELIVDETVKVNLKDSTVENIRIQGDIGRSTFPTVYLLNSSINSAEIEIERKSVEKLLDMSRMIFSVYNNFNLQTIAENISLSDKYLTVAGKDYYLSLSISNDAAFVQLNDAPIPPTYTPGPNSTETVIVPLPSATESPDEKGGLNIGAVVGGSVGILVVLIVIVSVVIYYRSVPKEQLDSDILTQSNDYLLNTAL</sequence>
<keyword evidence="4" id="KW-1185">Reference proteome</keyword>
<keyword evidence="1" id="KW-0812">Transmembrane</keyword>
<protein>
    <recommendedName>
        <fullName evidence="5">Surface antigen BspA-like</fullName>
    </recommendedName>
</protein>
<keyword evidence="1" id="KW-0472">Membrane</keyword>
<evidence type="ECO:0000313" key="4">
    <source>
        <dbReference type="Proteomes" id="UP000001542"/>
    </source>
</evidence>
<feature type="chain" id="PRO_5002643306" description="Surface antigen BspA-like" evidence="2">
    <location>
        <begin position="18"/>
        <end position="1049"/>
    </location>
</feature>
<keyword evidence="1" id="KW-1133">Transmembrane helix</keyword>
<feature type="transmembrane region" description="Helical" evidence="1">
    <location>
        <begin position="1000"/>
        <end position="1024"/>
    </location>
</feature>
<dbReference type="EMBL" id="DS113580">
    <property type="protein sequence ID" value="EAY01057.1"/>
    <property type="molecule type" value="Genomic_DNA"/>
</dbReference>
<keyword evidence="2" id="KW-0732">Signal</keyword>
<reference evidence="3" key="2">
    <citation type="journal article" date="2007" name="Science">
        <title>Draft genome sequence of the sexually transmitted pathogen Trichomonas vaginalis.</title>
        <authorList>
            <person name="Carlton J.M."/>
            <person name="Hirt R.P."/>
            <person name="Silva J.C."/>
            <person name="Delcher A.L."/>
            <person name="Schatz M."/>
            <person name="Zhao Q."/>
            <person name="Wortman J.R."/>
            <person name="Bidwell S.L."/>
            <person name="Alsmark U.C.M."/>
            <person name="Besteiro S."/>
            <person name="Sicheritz-Ponten T."/>
            <person name="Noel C.J."/>
            <person name="Dacks J.B."/>
            <person name="Foster P.G."/>
            <person name="Simillion C."/>
            <person name="Van de Peer Y."/>
            <person name="Miranda-Saavedra D."/>
            <person name="Barton G.J."/>
            <person name="Westrop G.D."/>
            <person name="Mueller S."/>
            <person name="Dessi D."/>
            <person name="Fiori P.L."/>
            <person name="Ren Q."/>
            <person name="Paulsen I."/>
            <person name="Zhang H."/>
            <person name="Bastida-Corcuera F.D."/>
            <person name="Simoes-Barbosa A."/>
            <person name="Brown M.T."/>
            <person name="Hayes R.D."/>
            <person name="Mukherjee M."/>
            <person name="Okumura C.Y."/>
            <person name="Schneider R."/>
            <person name="Smith A.J."/>
            <person name="Vanacova S."/>
            <person name="Villalvazo M."/>
            <person name="Haas B.J."/>
            <person name="Pertea M."/>
            <person name="Feldblyum T.V."/>
            <person name="Utterback T.R."/>
            <person name="Shu C.L."/>
            <person name="Osoegawa K."/>
            <person name="de Jong P.J."/>
            <person name="Hrdy I."/>
            <person name="Horvathova L."/>
            <person name="Zubacova Z."/>
            <person name="Dolezal P."/>
            <person name="Malik S.B."/>
            <person name="Logsdon J.M. Jr."/>
            <person name="Henze K."/>
            <person name="Gupta A."/>
            <person name="Wang C.C."/>
            <person name="Dunne R.L."/>
            <person name="Upcroft J.A."/>
            <person name="Upcroft P."/>
            <person name="White O."/>
            <person name="Salzberg S.L."/>
            <person name="Tang P."/>
            <person name="Chiu C.-H."/>
            <person name="Lee Y.-S."/>
            <person name="Embley T.M."/>
            <person name="Coombs G.H."/>
            <person name="Mottram J.C."/>
            <person name="Tachezy J."/>
            <person name="Fraser-Liggett C.M."/>
            <person name="Johnson P.J."/>
        </authorList>
    </citation>
    <scope>NUCLEOTIDE SEQUENCE [LARGE SCALE GENOMIC DNA]</scope>
    <source>
        <strain evidence="3">G3</strain>
    </source>
</reference>
<dbReference type="InParanoid" id="A2F202"/>